<evidence type="ECO:0000313" key="13">
    <source>
        <dbReference type="Proteomes" id="UP000505210"/>
    </source>
</evidence>
<dbReference type="GO" id="GO:0016757">
    <property type="term" value="F:glycosyltransferase activity"/>
    <property type="evidence" value="ECO:0007669"/>
    <property type="project" value="UniProtKB-KW"/>
</dbReference>
<dbReference type="GO" id="GO:0008360">
    <property type="term" value="P:regulation of cell shape"/>
    <property type="evidence" value="ECO:0007669"/>
    <property type="project" value="UniProtKB-UniRule"/>
</dbReference>
<evidence type="ECO:0000256" key="10">
    <source>
        <dbReference type="SAM" id="MobiDB-lite"/>
    </source>
</evidence>
<feature type="active site" description="Proton donor/acceptor" evidence="9">
    <location>
        <position position="132"/>
    </location>
</feature>
<evidence type="ECO:0000256" key="6">
    <source>
        <dbReference type="ARBA" id="ARBA00022960"/>
    </source>
</evidence>
<dbReference type="Gene3D" id="2.40.440.10">
    <property type="entry name" value="L,D-transpeptidase catalytic domain-like"/>
    <property type="match status" value="1"/>
</dbReference>
<dbReference type="GO" id="GO:0071972">
    <property type="term" value="F:peptidoglycan L,D-transpeptidase activity"/>
    <property type="evidence" value="ECO:0007669"/>
    <property type="project" value="TreeGrafter"/>
</dbReference>
<feature type="active site" description="Nucleophile" evidence="9">
    <location>
        <position position="148"/>
    </location>
</feature>
<keyword evidence="7 9" id="KW-0573">Peptidoglycan synthesis</keyword>
<evidence type="ECO:0000256" key="9">
    <source>
        <dbReference type="PROSITE-ProRule" id="PRU01373"/>
    </source>
</evidence>
<dbReference type="AlphaFoldDB" id="A0A6M8BLH7"/>
<dbReference type="Proteomes" id="UP000505210">
    <property type="component" value="Chromosome"/>
</dbReference>
<keyword evidence="8 9" id="KW-0961">Cell wall biogenesis/degradation</keyword>
<evidence type="ECO:0000256" key="5">
    <source>
        <dbReference type="ARBA" id="ARBA00022801"/>
    </source>
</evidence>
<protein>
    <submittedName>
        <fullName evidence="12">L,D-transpeptidase</fullName>
    </submittedName>
</protein>
<dbReference type="GO" id="GO:0005576">
    <property type="term" value="C:extracellular region"/>
    <property type="evidence" value="ECO:0007669"/>
    <property type="project" value="TreeGrafter"/>
</dbReference>
<feature type="region of interest" description="Disordered" evidence="10">
    <location>
        <begin position="1"/>
        <end position="25"/>
    </location>
</feature>
<evidence type="ECO:0000256" key="3">
    <source>
        <dbReference type="ARBA" id="ARBA00022676"/>
    </source>
</evidence>
<keyword evidence="3" id="KW-0328">Glycosyltransferase</keyword>
<evidence type="ECO:0000256" key="1">
    <source>
        <dbReference type="ARBA" id="ARBA00004752"/>
    </source>
</evidence>
<keyword evidence="6 9" id="KW-0133">Cell shape</keyword>
<dbReference type="InterPro" id="IPR050979">
    <property type="entry name" value="LD-transpeptidase"/>
</dbReference>
<dbReference type="EMBL" id="CP053661">
    <property type="protein sequence ID" value="QKD85150.1"/>
    <property type="molecule type" value="Genomic_DNA"/>
</dbReference>
<feature type="domain" description="L,D-TPase catalytic" evidence="11">
    <location>
        <begin position="47"/>
        <end position="172"/>
    </location>
</feature>
<evidence type="ECO:0000259" key="11">
    <source>
        <dbReference type="PROSITE" id="PS52029"/>
    </source>
</evidence>
<gene>
    <name evidence="12" type="ORF">HPC62_22910</name>
</gene>
<dbReference type="KEGG" id="theu:HPC62_22910"/>
<evidence type="ECO:0000256" key="2">
    <source>
        <dbReference type="ARBA" id="ARBA00005992"/>
    </source>
</evidence>
<dbReference type="SUPFAM" id="SSF141523">
    <property type="entry name" value="L,D-transpeptidase catalytic domain-like"/>
    <property type="match status" value="1"/>
</dbReference>
<dbReference type="PANTHER" id="PTHR30582">
    <property type="entry name" value="L,D-TRANSPEPTIDASE"/>
    <property type="match status" value="1"/>
</dbReference>
<dbReference type="PANTHER" id="PTHR30582:SF24">
    <property type="entry name" value="L,D-TRANSPEPTIDASE ERFK_SRFK-RELATED"/>
    <property type="match status" value="1"/>
</dbReference>
<accession>A0A6M8BLH7</accession>
<dbReference type="InterPro" id="IPR038063">
    <property type="entry name" value="Transpep_catalytic_dom"/>
</dbReference>
<reference evidence="12 13" key="1">
    <citation type="submission" date="2020-05" db="EMBL/GenBank/DDBJ databases">
        <title>Complete genome sequence of of a novel Thermoleptolyngbya strain isolated from hot springs of Ganzi, Sichuan China.</title>
        <authorList>
            <person name="Tang J."/>
            <person name="Daroch M."/>
            <person name="Li L."/>
            <person name="Waleron K."/>
            <person name="Waleron M."/>
            <person name="Waleron M."/>
        </authorList>
    </citation>
    <scope>NUCLEOTIDE SEQUENCE [LARGE SCALE GENOMIC DNA]</scope>
    <source>
        <strain evidence="12 13">PKUAC-SCTA183</strain>
    </source>
</reference>
<dbReference type="CDD" id="cd16913">
    <property type="entry name" value="YkuD_like"/>
    <property type="match status" value="1"/>
</dbReference>
<keyword evidence="13" id="KW-1185">Reference proteome</keyword>
<comment type="pathway">
    <text evidence="1 9">Cell wall biogenesis; peptidoglycan biosynthesis.</text>
</comment>
<sequence>MLPPTPSQAAPRVQSRPAADSPPLQASGFIPVQSAHKVLTTLPLHTPRLVVDLSDRQVYFYHGDQIKASYPVAIGQDGWETPQGTFRVIDRQTYPLWEHPITKELIGNDLRNPLGTRWISFWTDGVHSIGFHGTNRDDSVGQAVSHGCLRMRNADIEALYDSVALGTPVLVRE</sequence>
<organism evidence="12 13">
    <name type="scientific">Thermoleptolyngbya sichuanensis A183</name>
    <dbReference type="NCBI Taxonomy" id="2737172"/>
    <lineage>
        <taxon>Bacteria</taxon>
        <taxon>Bacillati</taxon>
        <taxon>Cyanobacteriota</taxon>
        <taxon>Cyanophyceae</taxon>
        <taxon>Oculatellales</taxon>
        <taxon>Oculatellaceae</taxon>
        <taxon>Thermoleptolyngbya</taxon>
        <taxon>Thermoleptolyngbya sichuanensis</taxon>
    </lineage>
</organism>
<keyword evidence="5" id="KW-0378">Hydrolase</keyword>
<dbReference type="GO" id="GO:0018104">
    <property type="term" value="P:peptidoglycan-protein cross-linking"/>
    <property type="evidence" value="ECO:0007669"/>
    <property type="project" value="TreeGrafter"/>
</dbReference>
<keyword evidence="4" id="KW-0808">Transferase</keyword>
<evidence type="ECO:0000256" key="7">
    <source>
        <dbReference type="ARBA" id="ARBA00022984"/>
    </source>
</evidence>
<dbReference type="UniPathway" id="UPA00219"/>
<dbReference type="PROSITE" id="PS52029">
    <property type="entry name" value="LD_TPASE"/>
    <property type="match status" value="1"/>
</dbReference>
<dbReference type="GO" id="GO:0071555">
    <property type="term" value="P:cell wall organization"/>
    <property type="evidence" value="ECO:0007669"/>
    <property type="project" value="UniProtKB-UniRule"/>
</dbReference>
<evidence type="ECO:0000313" key="12">
    <source>
        <dbReference type="EMBL" id="QKD85150.1"/>
    </source>
</evidence>
<name>A0A6M8BLH7_9CYAN</name>
<evidence type="ECO:0000256" key="8">
    <source>
        <dbReference type="ARBA" id="ARBA00023316"/>
    </source>
</evidence>
<dbReference type="InterPro" id="IPR005490">
    <property type="entry name" value="LD_TPept_cat_dom"/>
</dbReference>
<comment type="similarity">
    <text evidence="2">Belongs to the YkuD family.</text>
</comment>
<proteinExistence type="inferred from homology"/>
<evidence type="ECO:0000256" key="4">
    <source>
        <dbReference type="ARBA" id="ARBA00022679"/>
    </source>
</evidence>
<dbReference type="Pfam" id="PF03734">
    <property type="entry name" value="YkuD"/>
    <property type="match status" value="1"/>
</dbReference>